<dbReference type="InterPro" id="IPR036291">
    <property type="entry name" value="NAD(P)-bd_dom_sf"/>
</dbReference>
<evidence type="ECO:0000256" key="7">
    <source>
        <dbReference type="ARBA" id="ARBA00042988"/>
    </source>
</evidence>
<protein>
    <recommendedName>
        <fullName evidence="5">Trans-1,2-dihydrobenzene-1,2-diol dehydrogenase</fullName>
        <ecNumber evidence="4">1.1.1.179</ecNumber>
        <ecNumber evidence="3">1.3.1.20</ecNumber>
    </recommendedName>
    <alternativeName>
        <fullName evidence="8">D-xylose 1-dehydrogenase</fullName>
    </alternativeName>
    <alternativeName>
        <fullName evidence="7">D-xylose-NADP dehydrogenase</fullName>
    </alternativeName>
    <alternativeName>
        <fullName evidence="6">Dimeric dihydrodiol dehydrogenase</fullName>
    </alternativeName>
</protein>
<organism evidence="12 13">
    <name type="scientific">Caerostris extrusa</name>
    <name type="common">Bark spider</name>
    <name type="synonym">Caerostris bankana</name>
    <dbReference type="NCBI Taxonomy" id="172846"/>
    <lineage>
        <taxon>Eukaryota</taxon>
        <taxon>Metazoa</taxon>
        <taxon>Ecdysozoa</taxon>
        <taxon>Arthropoda</taxon>
        <taxon>Chelicerata</taxon>
        <taxon>Arachnida</taxon>
        <taxon>Araneae</taxon>
        <taxon>Araneomorphae</taxon>
        <taxon>Entelegynae</taxon>
        <taxon>Araneoidea</taxon>
        <taxon>Araneidae</taxon>
        <taxon>Caerostris</taxon>
    </lineage>
</organism>
<evidence type="ECO:0000313" key="13">
    <source>
        <dbReference type="Proteomes" id="UP001054945"/>
    </source>
</evidence>
<reference evidence="12 13" key="1">
    <citation type="submission" date="2021-06" db="EMBL/GenBank/DDBJ databases">
        <title>Caerostris extrusa draft genome.</title>
        <authorList>
            <person name="Kono N."/>
            <person name="Arakawa K."/>
        </authorList>
    </citation>
    <scope>NUCLEOTIDE SEQUENCE [LARGE SCALE GENOMIC DNA]</scope>
</reference>
<proteinExistence type="inferred from homology"/>
<dbReference type="InterPro" id="IPR050984">
    <property type="entry name" value="Gfo/Idh/MocA_domain"/>
</dbReference>
<evidence type="ECO:0000259" key="11">
    <source>
        <dbReference type="Pfam" id="PF01408"/>
    </source>
</evidence>
<dbReference type="PANTHER" id="PTHR22604:SF105">
    <property type="entry name" value="TRANS-1,2-DIHYDROBENZENE-1,2-DIOL DEHYDROGENASE"/>
    <property type="match status" value="1"/>
</dbReference>
<keyword evidence="2" id="KW-0560">Oxidoreductase</keyword>
<dbReference type="GO" id="GO:0047115">
    <property type="term" value="F:trans-1,2-dihydrobenzene-1,2-diol dehydrogenase activity"/>
    <property type="evidence" value="ECO:0007669"/>
    <property type="project" value="UniProtKB-EC"/>
</dbReference>
<evidence type="ECO:0000256" key="1">
    <source>
        <dbReference type="ARBA" id="ARBA00010928"/>
    </source>
</evidence>
<dbReference type="EC" id="1.1.1.179" evidence="4"/>
<dbReference type="GO" id="GO:0047837">
    <property type="term" value="F:D-xylose 1-dehydrogenase (NADP+) activity"/>
    <property type="evidence" value="ECO:0007669"/>
    <property type="project" value="UniProtKB-EC"/>
</dbReference>
<evidence type="ECO:0000256" key="8">
    <source>
        <dbReference type="ARBA" id="ARBA00043025"/>
    </source>
</evidence>
<dbReference type="PANTHER" id="PTHR22604">
    <property type="entry name" value="OXIDOREDUCTASES"/>
    <property type="match status" value="1"/>
</dbReference>
<dbReference type="EC" id="1.3.1.20" evidence="3"/>
<dbReference type="GO" id="GO:0000166">
    <property type="term" value="F:nucleotide binding"/>
    <property type="evidence" value="ECO:0007669"/>
    <property type="project" value="InterPro"/>
</dbReference>
<accession>A0AAV4VDM2</accession>
<comment type="caution">
    <text evidence="12">The sequence shown here is derived from an EMBL/GenBank/DDBJ whole genome shotgun (WGS) entry which is preliminary data.</text>
</comment>
<evidence type="ECO:0000256" key="5">
    <source>
        <dbReference type="ARBA" id="ARBA00040603"/>
    </source>
</evidence>
<evidence type="ECO:0000313" key="12">
    <source>
        <dbReference type="EMBL" id="GIY68372.1"/>
    </source>
</evidence>
<sequence length="90" mass="11132">MLENGKHVLLEKPMTLNLKQTKALNEIARKNNRFLMEALWSRFLPSYNYLMDHIKQWFHRKHCSRRRELWNFYDGQRTNCEQIIGRWNHS</sequence>
<evidence type="ECO:0000256" key="9">
    <source>
        <dbReference type="ARBA" id="ARBA00047423"/>
    </source>
</evidence>
<dbReference type="Pfam" id="PF01408">
    <property type="entry name" value="GFO_IDH_MocA"/>
    <property type="match status" value="1"/>
</dbReference>
<evidence type="ECO:0000256" key="10">
    <source>
        <dbReference type="ARBA" id="ARBA00049233"/>
    </source>
</evidence>
<evidence type="ECO:0000256" key="6">
    <source>
        <dbReference type="ARBA" id="ARBA00042926"/>
    </source>
</evidence>
<evidence type="ECO:0000256" key="2">
    <source>
        <dbReference type="ARBA" id="ARBA00023002"/>
    </source>
</evidence>
<dbReference type="Gene3D" id="3.40.50.720">
    <property type="entry name" value="NAD(P)-binding Rossmann-like Domain"/>
    <property type="match status" value="1"/>
</dbReference>
<keyword evidence="13" id="KW-1185">Reference proteome</keyword>
<dbReference type="SUPFAM" id="SSF51735">
    <property type="entry name" value="NAD(P)-binding Rossmann-fold domains"/>
    <property type="match status" value="1"/>
</dbReference>
<comment type="catalytic activity">
    <reaction evidence="9">
        <text>(1R,2R)-1,2-dihydrobenzene-1,2-diol + NADP(+) = catechol + NADPH + H(+)</text>
        <dbReference type="Rhea" id="RHEA:16729"/>
        <dbReference type="ChEBI" id="CHEBI:10702"/>
        <dbReference type="ChEBI" id="CHEBI:15378"/>
        <dbReference type="ChEBI" id="CHEBI:18135"/>
        <dbReference type="ChEBI" id="CHEBI:57783"/>
        <dbReference type="ChEBI" id="CHEBI:58349"/>
        <dbReference type="EC" id="1.3.1.20"/>
    </reaction>
</comment>
<gene>
    <name evidence="12" type="primary">dhdh_0</name>
    <name evidence="12" type="ORF">CEXT_142331</name>
</gene>
<dbReference type="AlphaFoldDB" id="A0AAV4VDM2"/>
<evidence type="ECO:0000256" key="4">
    <source>
        <dbReference type="ARBA" id="ARBA00038984"/>
    </source>
</evidence>
<feature type="domain" description="Gfo/Idh/MocA-like oxidoreductase N-terminal" evidence="11">
    <location>
        <begin position="1"/>
        <end position="36"/>
    </location>
</feature>
<dbReference type="EMBL" id="BPLR01014369">
    <property type="protein sequence ID" value="GIY68372.1"/>
    <property type="molecule type" value="Genomic_DNA"/>
</dbReference>
<comment type="similarity">
    <text evidence="1">Belongs to the Gfo/Idh/MocA family.</text>
</comment>
<name>A0AAV4VDM2_CAEEX</name>
<evidence type="ECO:0000256" key="3">
    <source>
        <dbReference type="ARBA" id="ARBA00038853"/>
    </source>
</evidence>
<comment type="catalytic activity">
    <reaction evidence="10">
        <text>D-xylose + NADP(+) = D-xylono-1,5-lactone + NADPH + H(+)</text>
        <dbReference type="Rhea" id="RHEA:22000"/>
        <dbReference type="ChEBI" id="CHEBI:15378"/>
        <dbReference type="ChEBI" id="CHEBI:15867"/>
        <dbReference type="ChEBI" id="CHEBI:53455"/>
        <dbReference type="ChEBI" id="CHEBI:57783"/>
        <dbReference type="ChEBI" id="CHEBI:58349"/>
        <dbReference type="EC" id="1.1.1.179"/>
    </reaction>
</comment>
<dbReference type="Proteomes" id="UP001054945">
    <property type="component" value="Unassembled WGS sequence"/>
</dbReference>
<dbReference type="InterPro" id="IPR000683">
    <property type="entry name" value="Gfo/Idh/MocA-like_OxRdtase_N"/>
</dbReference>